<accession>R4PMF9</accession>
<gene>
    <name evidence="2" type="ORF">L336_0376</name>
</gene>
<dbReference type="KEGG" id="saal:L336_0376"/>
<keyword evidence="1" id="KW-0812">Transmembrane</keyword>
<protein>
    <recommendedName>
        <fullName evidence="4">Septum formation initiator</fullName>
    </recommendedName>
</protein>
<keyword evidence="3" id="KW-1185">Reference proteome</keyword>
<dbReference type="RefSeq" id="WP_015641534.1">
    <property type="nucleotide sequence ID" value="NC_021219.1"/>
</dbReference>
<organism evidence="2 3">
    <name type="scientific">Candidatus Saccharimonas aalborgensis</name>
    <dbReference type="NCBI Taxonomy" id="1332188"/>
    <lineage>
        <taxon>Bacteria</taxon>
        <taxon>Candidatus Saccharimonadota</taxon>
        <taxon>Candidatus Saccharimonadia</taxon>
        <taxon>Candidatus Saccharimonadales</taxon>
        <taxon>Candidatus Saccharimonadaceae</taxon>
        <taxon>Candidatus Saccharimonas</taxon>
    </lineage>
</organism>
<dbReference type="Proteomes" id="UP000013893">
    <property type="component" value="Chromosome"/>
</dbReference>
<dbReference type="OrthoDB" id="9791474at2"/>
<evidence type="ECO:0000313" key="3">
    <source>
        <dbReference type="Proteomes" id="UP000013893"/>
    </source>
</evidence>
<keyword evidence="1" id="KW-1133">Transmembrane helix</keyword>
<evidence type="ECO:0000256" key="1">
    <source>
        <dbReference type="SAM" id="Phobius"/>
    </source>
</evidence>
<dbReference type="Pfam" id="PF04977">
    <property type="entry name" value="DivIC"/>
    <property type="match status" value="1"/>
</dbReference>
<dbReference type="InterPro" id="IPR007060">
    <property type="entry name" value="FtsL/DivIC"/>
</dbReference>
<dbReference type="AlphaFoldDB" id="R4PMF9"/>
<keyword evidence="1" id="KW-0472">Membrane</keyword>
<reference evidence="2 3" key="1">
    <citation type="journal article" date="2013" name="Nat. Biotechnol.">
        <title>Genome sequences of rare, uncultured bacteria obtained by differential coverage binning of multiple metagenomes.</title>
        <authorList>
            <person name="Albertsen M."/>
            <person name="Hugenholtz P."/>
            <person name="Skarshewski A."/>
            <person name="Nielsen K.L."/>
            <person name="Tyson G.W."/>
            <person name="Nielsen P.H."/>
        </authorList>
    </citation>
    <scope>NUCLEOTIDE SEQUENCE [LARGE SCALE GENOMIC DNA]</scope>
    <source>
        <strain evidence="2">TM71</strain>
    </source>
</reference>
<evidence type="ECO:0008006" key="4">
    <source>
        <dbReference type="Google" id="ProtNLM"/>
    </source>
</evidence>
<dbReference type="HOGENOM" id="CLU_1821873_0_0_0"/>
<sequence length="146" mass="16470">MTDQTLRKVIYRLKRYTTLNTVVILIGAIVVSGWVWGSITTMQRNYALQKEVDARERKLALTQLEVDTMQLQKNYYASDEYKELAARERLGLAAPGEKVLLLPPNSAAAKATNITEKSPTATTRTLTNFEQWMLFLFGGSAARLQN</sequence>
<name>R4PMF9_9BACT</name>
<proteinExistence type="predicted"/>
<dbReference type="EMBL" id="CP005957">
    <property type="protein sequence ID" value="AGL62084.1"/>
    <property type="molecule type" value="Genomic_DNA"/>
</dbReference>
<feature type="transmembrane region" description="Helical" evidence="1">
    <location>
        <begin position="16"/>
        <end position="36"/>
    </location>
</feature>
<evidence type="ECO:0000313" key="2">
    <source>
        <dbReference type="EMBL" id="AGL62084.1"/>
    </source>
</evidence>
<dbReference type="STRING" id="1332188.L336_0376"/>